<feature type="transmembrane region" description="Helical" evidence="8">
    <location>
        <begin position="66"/>
        <end position="90"/>
    </location>
</feature>
<keyword evidence="5 8" id="KW-0812">Transmembrane</keyword>
<evidence type="ECO:0000256" key="5">
    <source>
        <dbReference type="ARBA" id="ARBA00022692"/>
    </source>
</evidence>
<feature type="transmembrane region" description="Helical" evidence="8">
    <location>
        <begin position="272"/>
        <end position="295"/>
    </location>
</feature>
<feature type="transmembrane region" description="Helical" evidence="8">
    <location>
        <begin position="315"/>
        <end position="346"/>
    </location>
</feature>
<comment type="subcellular location">
    <subcellularLocation>
        <location evidence="1">Cell membrane</location>
        <topology evidence="1">Multi-pass membrane protein</topology>
    </subcellularLocation>
</comment>
<feature type="transmembrane region" description="Helical" evidence="8">
    <location>
        <begin position="9"/>
        <end position="29"/>
    </location>
</feature>
<evidence type="ECO:0000313" key="9">
    <source>
        <dbReference type="EMBL" id="MBM7631571.1"/>
    </source>
</evidence>
<dbReference type="EMBL" id="JAFBEC010000002">
    <property type="protein sequence ID" value="MBM7631571.1"/>
    <property type="molecule type" value="Genomic_DNA"/>
</dbReference>
<dbReference type="PANTHER" id="PTHR21716">
    <property type="entry name" value="TRANSMEMBRANE PROTEIN"/>
    <property type="match status" value="1"/>
</dbReference>
<name>A0ABS2P886_9BACL</name>
<keyword evidence="3" id="KW-0813">Transport</keyword>
<protein>
    <submittedName>
        <fullName evidence="9">PurR-regulated permease PerM</fullName>
    </submittedName>
</protein>
<evidence type="ECO:0000256" key="6">
    <source>
        <dbReference type="ARBA" id="ARBA00022989"/>
    </source>
</evidence>
<organism evidence="9 10">
    <name type="scientific">Geomicrobium sediminis</name>
    <dbReference type="NCBI Taxonomy" id="1347788"/>
    <lineage>
        <taxon>Bacteria</taxon>
        <taxon>Bacillati</taxon>
        <taxon>Bacillota</taxon>
        <taxon>Bacilli</taxon>
        <taxon>Bacillales</taxon>
        <taxon>Geomicrobium</taxon>
    </lineage>
</organism>
<reference evidence="9 10" key="1">
    <citation type="submission" date="2021-01" db="EMBL/GenBank/DDBJ databases">
        <title>Genomic Encyclopedia of Type Strains, Phase IV (KMG-IV): sequencing the most valuable type-strain genomes for metagenomic binning, comparative biology and taxonomic classification.</title>
        <authorList>
            <person name="Goeker M."/>
        </authorList>
    </citation>
    <scope>NUCLEOTIDE SEQUENCE [LARGE SCALE GENOMIC DNA]</scope>
    <source>
        <strain evidence="9 10">DSM 25540</strain>
    </source>
</reference>
<keyword evidence="10" id="KW-1185">Reference proteome</keyword>
<feature type="transmembrane region" description="Helical" evidence="8">
    <location>
        <begin position="35"/>
        <end position="54"/>
    </location>
</feature>
<keyword evidence="7 8" id="KW-0472">Membrane</keyword>
<accession>A0ABS2P886</accession>
<comment type="similarity">
    <text evidence="2">Belongs to the autoinducer-2 exporter (AI-2E) (TC 2.A.86) family.</text>
</comment>
<dbReference type="Pfam" id="PF01594">
    <property type="entry name" value="AI-2E_transport"/>
    <property type="match status" value="1"/>
</dbReference>
<keyword evidence="4" id="KW-1003">Cell membrane</keyword>
<feature type="transmembrane region" description="Helical" evidence="8">
    <location>
        <begin position="215"/>
        <end position="240"/>
    </location>
</feature>
<dbReference type="Proteomes" id="UP000741863">
    <property type="component" value="Unassembled WGS sequence"/>
</dbReference>
<evidence type="ECO:0000313" key="10">
    <source>
        <dbReference type="Proteomes" id="UP000741863"/>
    </source>
</evidence>
<evidence type="ECO:0000256" key="2">
    <source>
        <dbReference type="ARBA" id="ARBA00009773"/>
    </source>
</evidence>
<evidence type="ECO:0000256" key="3">
    <source>
        <dbReference type="ARBA" id="ARBA00022448"/>
    </source>
</evidence>
<evidence type="ECO:0000256" key="7">
    <source>
        <dbReference type="ARBA" id="ARBA00023136"/>
    </source>
</evidence>
<feature type="transmembrane region" description="Helical" evidence="8">
    <location>
        <begin position="157"/>
        <end position="182"/>
    </location>
</feature>
<keyword evidence="6 8" id="KW-1133">Transmembrane helix</keyword>
<dbReference type="PANTHER" id="PTHR21716:SF53">
    <property type="entry name" value="PERMEASE PERM-RELATED"/>
    <property type="match status" value="1"/>
</dbReference>
<gene>
    <name evidence="9" type="ORF">JOD17_000663</name>
</gene>
<dbReference type="InterPro" id="IPR002549">
    <property type="entry name" value="AI-2E-like"/>
</dbReference>
<proteinExistence type="inferred from homology"/>
<feature type="transmembrane region" description="Helical" evidence="8">
    <location>
        <begin position="246"/>
        <end position="265"/>
    </location>
</feature>
<evidence type="ECO:0000256" key="8">
    <source>
        <dbReference type="SAM" id="Phobius"/>
    </source>
</evidence>
<comment type="caution">
    <text evidence="9">The sequence shown here is derived from an EMBL/GenBank/DDBJ whole genome shotgun (WGS) entry which is preliminary data.</text>
</comment>
<sequence length="367" mass="40814">MPDGKYFRFGYAVALILLIIFLGTLVDFIFTPVVILIQTVFAPLALAGVLFYLFRPVVKLLARKMPKVLAITVIYLVFIGLMTLLVILVGPEIQRQFYSLVDVAPRFINQAQNWFNDFMQSDIMQRFQENETFSLEEIIQNVGNYLSDAFADIGSNIASFIGAITSAVIVIAIVPFILFYMLKEGEKAPQQILRLLPSKQRNEGKRILSDMDGALANFIQGQIIVSFCVGVLVYIAYLIIGIEYSLVLALIAMFTNLIPFIGPWIGTAPGVIVALFDGWLTAIAVIVAVVIIQQFESIFISPQVMGRKLQIHPITVIFILLVAANFAGIIGMLLAVPTYAVAKVIVSHTYRLIRLRYKETHSENKGG</sequence>
<evidence type="ECO:0000256" key="1">
    <source>
        <dbReference type="ARBA" id="ARBA00004651"/>
    </source>
</evidence>
<evidence type="ECO:0000256" key="4">
    <source>
        <dbReference type="ARBA" id="ARBA00022475"/>
    </source>
</evidence>